<proteinExistence type="predicted"/>
<accession>A0A0J6FFM3</accession>
<dbReference type="AlphaFoldDB" id="A0A0J6FFM3"/>
<gene>
    <name evidence="2" type="ORF">CPAG_04447</name>
</gene>
<organism evidence="2 3">
    <name type="scientific">Coccidioides posadasii RMSCC 3488</name>
    <dbReference type="NCBI Taxonomy" id="454284"/>
    <lineage>
        <taxon>Eukaryota</taxon>
        <taxon>Fungi</taxon>
        <taxon>Dikarya</taxon>
        <taxon>Ascomycota</taxon>
        <taxon>Pezizomycotina</taxon>
        <taxon>Eurotiomycetes</taxon>
        <taxon>Eurotiomycetidae</taxon>
        <taxon>Onygenales</taxon>
        <taxon>Onygenaceae</taxon>
        <taxon>Coccidioides</taxon>
    </lineage>
</organism>
<protein>
    <submittedName>
        <fullName evidence="2">Uncharacterized protein</fullName>
    </submittedName>
</protein>
<reference evidence="3" key="2">
    <citation type="journal article" date="2009" name="Genome Res.">
        <title>Comparative genomic analyses of the human fungal pathogens Coccidioides and their relatives.</title>
        <authorList>
            <person name="Sharpton T.J."/>
            <person name="Stajich J.E."/>
            <person name="Rounsley S.D."/>
            <person name="Gardner M.J."/>
            <person name="Wortman J.R."/>
            <person name="Jordar V.S."/>
            <person name="Maiti R."/>
            <person name="Kodira C.D."/>
            <person name="Neafsey D.E."/>
            <person name="Zeng Q."/>
            <person name="Hung C.-Y."/>
            <person name="McMahan C."/>
            <person name="Muszewska A."/>
            <person name="Grynberg M."/>
            <person name="Mandel M.A."/>
            <person name="Kellner E.M."/>
            <person name="Barker B.M."/>
            <person name="Galgiani J.N."/>
            <person name="Orbach M.J."/>
            <person name="Kirkland T.N."/>
            <person name="Cole G.T."/>
            <person name="Henn M.R."/>
            <person name="Birren B.W."/>
            <person name="Taylor J.W."/>
        </authorList>
    </citation>
    <scope>NUCLEOTIDE SEQUENCE [LARGE SCALE GENOMIC DNA]</scope>
    <source>
        <strain evidence="3">RMSCC 3488</strain>
    </source>
</reference>
<sequence length="112" mass="12400">MLRSAQSPVAIAFDPCHGQGRRSHGRGNSAGGKYSGVVPVRLEFRDLTEQRDGMRLGTKQKRVSFLLAKIAKKFRFYFDHSEVSVGSLGIRSLDQQHKMSLRLLKNPSAASA</sequence>
<reference evidence="3" key="3">
    <citation type="journal article" date="2010" name="Genome Res.">
        <title>Population genomic sequencing of Coccidioides fungi reveals recent hybridization and transposon control.</title>
        <authorList>
            <person name="Neafsey D.E."/>
            <person name="Barker B.M."/>
            <person name="Sharpton T.J."/>
            <person name="Stajich J.E."/>
            <person name="Park D.J."/>
            <person name="Whiston E."/>
            <person name="Hung C.-Y."/>
            <person name="McMahan C."/>
            <person name="White J."/>
            <person name="Sykes S."/>
            <person name="Heiman D."/>
            <person name="Young S."/>
            <person name="Zeng Q."/>
            <person name="Abouelleil A."/>
            <person name="Aftuck L."/>
            <person name="Bessette D."/>
            <person name="Brown A."/>
            <person name="FitzGerald M."/>
            <person name="Lui A."/>
            <person name="Macdonald J.P."/>
            <person name="Priest M."/>
            <person name="Orbach M.J."/>
            <person name="Galgiani J.N."/>
            <person name="Kirkland T.N."/>
            <person name="Cole G.T."/>
            <person name="Birren B.W."/>
            <person name="Henn M.R."/>
            <person name="Taylor J.W."/>
            <person name="Rounsley S.D."/>
        </authorList>
    </citation>
    <scope>NUCLEOTIDE SEQUENCE [LARGE SCALE GENOMIC DNA]</scope>
    <source>
        <strain evidence="3">RMSCC 3488</strain>
    </source>
</reference>
<dbReference type="VEuPathDB" id="FungiDB:CPAG_04447"/>
<feature type="region of interest" description="Disordered" evidence="1">
    <location>
        <begin position="1"/>
        <end position="34"/>
    </location>
</feature>
<evidence type="ECO:0000256" key="1">
    <source>
        <dbReference type="SAM" id="MobiDB-lite"/>
    </source>
</evidence>
<name>A0A0J6FFM3_COCPO</name>
<dbReference type="EMBL" id="DS268110">
    <property type="protein sequence ID" value="KMM68115.1"/>
    <property type="molecule type" value="Genomic_DNA"/>
</dbReference>
<evidence type="ECO:0000313" key="3">
    <source>
        <dbReference type="Proteomes" id="UP000054567"/>
    </source>
</evidence>
<evidence type="ECO:0000313" key="2">
    <source>
        <dbReference type="EMBL" id="KMM68115.1"/>
    </source>
</evidence>
<dbReference type="Proteomes" id="UP000054567">
    <property type="component" value="Unassembled WGS sequence"/>
</dbReference>
<reference evidence="2 3" key="1">
    <citation type="submission" date="2007-06" db="EMBL/GenBank/DDBJ databases">
        <title>The Genome Sequence of Coccidioides posadasii RMSCC_3488.</title>
        <authorList>
            <consortium name="Coccidioides Genome Resources Consortium"/>
            <consortium name="The Broad Institute Genome Sequencing Platform"/>
            <person name="Henn M.R."/>
            <person name="Sykes S."/>
            <person name="Young S."/>
            <person name="Jaffe D."/>
            <person name="Berlin A."/>
            <person name="Alvarez P."/>
            <person name="Butler J."/>
            <person name="Gnerre S."/>
            <person name="Grabherr M."/>
            <person name="Mauceli E."/>
            <person name="Brockman W."/>
            <person name="Kodira C."/>
            <person name="Alvarado L."/>
            <person name="Zeng Q."/>
            <person name="Crawford M."/>
            <person name="Antoine C."/>
            <person name="Devon K."/>
            <person name="Galgiani J."/>
            <person name="Orsborn K."/>
            <person name="Lewis M.L."/>
            <person name="Nusbaum C."/>
            <person name="Galagan J."/>
            <person name="Birren B."/>
        </authorList>
    </citation>
    <scope>NUCLEOTIDE SEQUENCE [LARGE SCALE GENOMIC DNA]</scope>
    <source>
        <strain evidence="2 3">RMSCC 3488</strain>
    </source>
</reference>